<organism evidence="2 3">
    <name type="scientific">Durusdinium trenchii</name>
    <dbReference type="NCBI Taxonomy" id="1381693"/>
    <lineage>
        <taxon>Eukaryota</taxon>
        <taxon>Sar</taxon>
        <taxon>Alveolata</taxon>
        <taxon>Dinophyceae</taxon>
        <taxon>Suessiales</taxon>
        <taxon>Symbiodiniaceae</taxon>
        <taxon>Durusdinium</taxon>
    </lineage>
</organism>
<comment type="caution">
    <text evidence="2">The sequence shown here is derived from an EMBL/GenBank/DDBJ whole genome shotgun (WGS) entry which is preliminary data.</text>
</comment>
<dbReference type="EMBL" id="CAXAMM010043295">
    <property type="protein sequence ID" value="CAK9109441.1"/>
    <property type="molecule type" value="Genomic_DNA"/>
</dbReference>
<keyword evidence="2" id="KW-0543">Viral nucleoprotein</keyword>
<reference evidence="2 3" key="1">
    <citation type="submission" date="2024-02" db="EMBL/GenBank/DDBJ databases">
        <authorList>
            <person name="Chen Y."/>
            <person name="Shah S."/>
            <person name="Dougan E. K."/>
            <person name="Thang M."/>
            <person name="Chan C."/>
        </authorList>
    </citation>
    <scope>NUCLEOTIDE SEQUENCE [LARGE SCALE GENOMIC DNA]</scope>
</reference>
<evidence type="ECO:0000313" key="2">
    <source>
        <dbReference type="EMBL" id="CAK9109441.1"/>
    </source>
</evidence>
<dbReference type="InterPro" id="IPR043928">
    <property type="entry name" value="DNVP"/>
</dbReference>
<gene>
    <name evidence="2" type="ORF">SCF082_LOCUS50858</name>
</gene>
<feature type="region of interest" description="Disordered" evidence="1">
    <location>
        <begin position="1"/>
        <end position="21"/>
    </location>
</feature>
<keyword evidence="2" id="KW-0946">Virion</keyword>
<evidence type="ECO:0000313" key="3">
    <source>
        <dbReference type="Proteomes" id="UP001642464"/>
    </source>
</evidence>
<keyword evidence="3" id="KW-1185">Reference proteome</keyword>
<protein>
    <submittedName>
        <fullName evidence="2">Dinoflagellate viral nucleoprotein 5 (DNVP5)</fullName>
    </submittedName>
</protein>
<sequence length="462" mass="50158">MKKSAMKSAMKSMKKAATPATMKVMKRKAVSKIARGKLAKVSVFKGNKEKTASGHAKTDLMKNKRGKVITKSKNAAGKKAYKNISAWTIACQKARKELSIKGFCAVNGKTLQGKTLYTRIVSCLKLLDAAVSQSKTVLLLSSQKRRAVSATLAGAVLVLARGFSPQEAWQHILPVYGTPHPDPKARRAMGGVAGEIGETGPSSLMVIDCLQGLAVARQKNWLEEGGTRVGEDYRYFDVGAWKFMREKFDASWLIPGEILAMANPWGTSQNPRFPGLLQRGVGSLSLGIGMVKTPSGLSSQGGAASSGGSKWMLETAFASKSMLIMMQAVPRDCVDSEVCDPRFAAIAAEHAGQTRGSEEYARLREDTFVSLLLRNHCHEVARLNYDFECPEQKGYEKASGAIDSSAFGENSIRLKKIPFVDGNIPNKVRRRGWASRRATRLGDEEISAEGIFFSTGPIAQVF</sequence>
<name>A0ABP0SAU4_9DINO</name>
<accession>A0ABP0SAU4</accession>
<dbReference type="Pfam" id="PF19060">
    <property type="entry name" value="DVNP"/>
    <property type="match status" value="1"/>
</dbReference>
<evidence type="ECO:0000256" key="1">
    <source>
        <dbReference type="SAM" id="MobiDB-lite"/>
    </source>
</evidence>
<dbReference type="Proteomes" id="UP001642464">
    <property type="component" value="Unassembled WGS sequence"/>
</dbReference>
<proteinExistence type="predicted"/>